<accession>A0AAD9SKE3</accession>
<evidence type="ECO:0000313" key="4">
    <source>
        <dbReference type="Proteomes" id="UP001265746"/>
    </source>
</evidence>
<dbReference type="InterPro" id="IPR011058">
    <property type="entry name" value="Cyanovirin-N"/>
</dbReference>
<proteinExistence type="predicted"/>
<evidence type="ECO:0000259" key="2">
    <source>
        <dbReference type="Pfam" id="PF08881"/>
    </source>
</evidence>
<feature type="domain" description="Cyanovirin-N" evidence="2">
    <location>
        <begin position="204"/>
        <end position="276"/>
    </location>
</feature>
<dbReference type="Proteomes" id="UP001265746">
    <property type="component" value="Unassembled WGS sequence"/>
</dbReference>
<evidence type="ECO:0000313" key="3">
    <source>
        <dbReference type="EMBL" id="KAK2610563.1"/>
    </source>
</evidence>
<gene>
    <name evidence="3" type="ORF">N8I77_003982</name>
</gene>
<organism evidence="3 4">
    <name type="scientific">Phomopsis amygdali</name>
    <name type="common">Fusicoccum amygdali</name>
    <dbReference type="NCBI Taxonomy" id="1214568"/>
    <lineage>
        <taxon>Eukaryota</taxon>
        <taxon>Fungi</taxon>
        <taxon>Dikarya</taxon>
        <taxon>Ascomycota</taxon>
        <taxon>Pezizomycotina</taxon>
        <taxon>Sordariomycetes</taxon>
        <taxon>Sordariomycetidae</taxon>
        <taxon>Diaporthales</taxon>
        <taxon>Diaporthaceae</taxon>
        <taxon>Diaporthe</taxon>
    </lineage>
</organism>
<reference evidence="3" key="1">
    <citation type="submission" date="2023-06" db="EMBL/GenBank/DDBJ databases">
        <authorList>
            <person name="Noh H."/>
        </authorList>
    </citation>
    <scope>NUCLEOTIDE SEQUENCE</scope>
    <source>
        <strain evidence="3">DUCC20226</strain>
    </source>
</reference>
<sequence length="381" mass="40750">MKSFTTITIIAALGFAGISFAADGYLKTCTDFEVDGLDGRPGREVLLKGKCRNFDGEQTNTTLDLNKCFGWYGNDPDGDACGFTLPPEKNFSGSTVLCQNPWPRMEDFGKKFCCTGSCIGKDENGHMKHVSTINLAVFYLPSSTINYWLQPFLATMKTMFLHVSLFLATLAGAIFQLAAGNSTGIGGNIAGSTITIPTAKPVPYNQSCTTSTYVLNGTILSLYCNTDDYADWYYDWTSIDLDVCVGNNAGTLIPYPGGNFSSSCGNCNVNWSHVEETPYSTTYVTGVDSAALSSVSALFTPRWDDLYLSCSGCNAGFGTTVVPGQLPLNQVLINNDGTLGCFSAYGTTQRAEPLIARATAPQVAFAKPTQTSNGRAAISTV</sequence>
<evidence type="ECO:0000256" key="1">
    <source>
        <dbReference type="SAM" id="SignalP"/>
    </source>
</evidence>
<keyword evidence="4" id="KW-1185">Reference proteome</keyword>
<keyword evidence="1" id="KW-0732">Signal</keyword>
<name>A0AAD9SKE3_PHOAM</name>
<protein>
    <recommendedName>
        <fullName evidence="2">Cyanovirin-N domain-containing protein</fullName>
    </recommendedName>
</protein>
<dbReference type="InterPro" id="IPR036673">
    <property type="entry name" value="Cyanovirin-N_sf"/>
</dbReference>
<comment type="caution">
    <text evidence="3">The sequence shown here is derived from an EMBL/GenBank/DDBJ whole genome shotgun (WGS) entry which is preliminary data.</text>
</comment>
<dbReference type="EMBL" id="JAUJFL010000002">
    <property type="protein sequence ID" value="KAK2610563.1"/>
    <property type="molecule type" value="Genomic_DNA"/>
</dbReference>
<dbReference type="AlphaFoldDB" id="A0AAD9SKE3"/>
<dbReference type="SUPFAM" id="SSF51322">
    <property type="entry name" value="Cyanovirin-N"/>
    <property type="match status" value="2"/>
</dbReference>
<feature type="signal peptide" evidence="1">
    <location>
        <begin position="1"/>
        <end position="21"/>
    </location>
</feature>
<dbReference type="Pfam" id="PF08881">
    <property type="entry name" value="CVNH"/>
    <property type="match status" value="1"/>
</dbReference>
<dbReference type="Gene3D" id="2.30.60.10">
    <property type="entry name" value="Cyanovirin-N"/>
    <property type="match status" value="2"/>
</dbReference>
<feature type="chain" id="PRO_5041991579" description="Cyanovirin-N domain-containing protein" evidence="1">
    <location>
        <begin position="22"/>
        <end position="381"/>
    </location>
</feature>